<sequence>MKLTTRYERNLHKLGYYLTALFDLVVPRSYWLWHGQRLMEEYAALEPEAKAEVDARVAWYNRLEAPFNPGPEAIRPQQFSRRGQRSAYYLDFKRLLRCLPDDRPFRYEFGDVTWVPEYPSFVKSRPVASAGENANSVLLKLNQVRHYFMVPDPLSFREKEPVAIWRGKGSQPQRKAFLERYHDSPLCDVGCNHEESIGKPWHTGFMPASEQLNYRYIVSIEGNDVATNLKWILASNSLCLMRRPRYETWFMEGALEPDVHYACLADDHSDLEEQIRYYNAHPEAAEAIIRNAQAHVARFMDTRREWLISLLVMRRYFEKVEA</sequence>
<keyword evidence="1" id="KW-0808">Transferase</keyword>
<keyword evidence="4" id="KW-1185">Reference proteome</keyword>
<accession>A0A9X4YDX3</accession>
<dbReference type="PANTHER" id="PTHR12203">
    <property type="entry name" value="KDEL LYS-ASP-GLU-LEU CONTAINING - RELATED"/>
    <property type="match status" value="1"/>
</dbReference>
<name>A0A9X4YDX3_9GAMM</name>
<feature type="domain" description="Glycosyl transferase CAP10" evidence="2">
    <location>
        <begin position="98"/>
        <end position="314"/>
    </location>
</feature>
<dbReference type="SMART" id="SM00672">
    <property type="entry name" value="CAP10"/>
    <property type="match status" value="1"/>
</dbReference>
<dbReference type="RefSeq" id="WP_160898368.1">
    <property type="nucleotide sequence ID" value="NZ_WMEX01000002.1"/>
</dbReference>
<protein>
    <submittedName>
        <fullName evidence="3">Glycosyltransferase</fullName>
    </submittedName>
</protein>
<dbReference type="InterPro" id="IPR051091">
    <property type="entry name" value="O-Glucosyltr/Glycosyltrsf_90"/>
</dbReference>
<dbReference type="PANTHER" id="PTHR12203:SF35">
    <property type="entry name" value="PROTEIN O-GLUCOSYLTRANSFERASE 1"/>
    <property type="match status" value="1"/>
</dbReference>
<dbReference type="OrthoDB" id="767964at2"/>
<comment type="caution">
    <text evidence="3">The sequence shown here is derived from an EMBL/GenBank/DDBJ whole genome shotgun (WGS) entry which is preliminary data.</text>
</comment>
<proteinExistence type="predicted"/>
<dbReference type="EMBL" id="WMEX01000002">
    <property type="protein sequence ID" value="MYL26180.1"/>
    <property type="molecule type" value="Genomic_DNA"/>
</dbReference>
<organism evidence="3 4">
    <name type="scientific">Vreelandella halophila</name>
    <dbReference type="NCBI Taxonomy" id="86177"/>
    <lineage>
        <taxon>Bacteria</taxon>
        <taxon>Pseudomonadati</taxon>
        <taxon>Pseudomonadota</taxon>
        <taxon>Gammaproteobacteria</taxon>
        <taxon>Oceanospirillales</taxon>
        <taxon>Halomonadaceae</taxon>
        <taxon>Vreelandella</taxon>
    </lineage>
</organism>
<dbReference type="InterPro" id="IPR006598">
    <property type="entry name" value="CAP10"/>
</dbReference>
<evidence type="ECO:0000256" key="1">
    <source>
        <dbReference type="ARBA" id="ARBA00022679"/>
    </source>
</evidence>
<dbReference type="GO" id="GO:0016740">
    <property type="term" value="F:transferase activity"/>
    <property type="evidence" value="ECO:0007669"/>
    <property type="project" value="UniProtKB-KW"/>
</dbReference>
<dbReference type="Proteomes" id="UP000460751">
    <property type="component" value="Unassembled WGS sequence"/>
</dbReference>
<dbReference type="AlphaFoldDB" id="A0A9X4YDX3"/>
<evidence type="ECO:0000313" key="4">
    <source>
        <dbReference type="Proteomes" id="UP000460751"/>
    </source>
</evidence>
<dbReference type="Pfam" id="PF05686">
    <property type="entry name" value="Glyco_transf_90"/>
    <property type="match status" value="1"/>
</dbReference>
<evidence type="ECO:0000313" key="3">
    <source>
        <dbReference type="EMBL" id="MYL26180.1"/>
    </source>
</evidence>
<reference evidence="3 4" key="1">
    <citation type="submission" date="2019-11" db="EMBL/GenBank/DDBJ databases">
        <title>Genome sequences of 17 halophilic strains isolated from different environments.</title>
        <authorList>
            <person name="Furrow R.E."/>
        </authorList>
    </citation>
    <scope>NUCLEOTIDE SEQUENCE [LARGE SCALE GENOMIC DNA]</scope>
    <source>
        <strain evidence="3 4">22507_15_FS</strain>
    </source>
</reference>
<evidence type="ECO:0000259" key="2">
    <source>
        <dbReference type="SMART" id="SM00672"/>
    </source>
</evidence>
<gene>
    <name evidence="3" type="ORF">GLW01_05165</name>
</gene>